<dbReference type="GO" id="GO:0003700">
    <property type="term" value="F:DNA-binding transcription factor activity"/>
    <property type="evidence" value="ECO:0007669"/>
    <property type="project" value="InterPro"/>
</dbReference>
<dbReference type="PROSITE" id="PS00434">
    <property type="entry name" value="HSF_DOMAIN"/>
    <property type="match status" value="1"/>
</dbReference>
<dbReference type="Pfam" id="PF00447">
    <property type="entry name" value="HSF_DNA-bind"/>
    <property type="match status" value="1"/>
</dbReference>
<accession>A0A059F3V3</accession>
<keyword evidence="5" id="KW-0804">Transcription</keyword>
<dbReference type="GO" id="GO:0043565">
    <property type="term" value="F:sequence-specific DNA binding"/>
    <property type="evidence" value="ECO:0007669"/>
    <property type="project" value="InterPro"/>
</dbReference>
<dbReference type="InterPro" id="IPR000232">
    <property type="entry name" value="HSF_DNA-bd"/>
</dbReference>
<evidence type="ECO:0000259" key="8">
    <source>
        <dbReference type="PROSITE" id="PS50110"/>
    </source>
</evidence>
<evidence type="ECO:0000313" key="9">
    <source>
        <dbReference type="EMBL" id="KCZ81664.1"/>
    </source>
</evidence>
<dbReference type="InterPro" id="IPR011006">
    <property type="entry name" value="CheY-like_superfamily"/>
</dbReference>
<dbReference type="GO" id="GO:0005634">
    <property type="term" value="C:nucleus"/>
    <property type="evidence" value="ECO:0007669"/>
    <property type="project" value="UniProtKB-SubCell"/>
</dbReference>
<keyword evidence="6" id="KW-0539">Nucleus</keyword>
<dbReference type="InterPro" id="IPR036388">
    <property type="entry name" value="WH-like_DNA-bd_sf"/>
</dbReference>
<evidence type="ECO:0000256" key="3">
    <source>
        <dbReference type="ARBA" id="ARBA00023015"/>
    </source>
</evidence>
<dbReference type="InterPro" id="IPR001789">
    <property type="entry name" value="Sig_transdc_resp-reg_receiver"/>
</dbReference>
<evidence type="ECO:0000256" key="6">
    <source>
        <dbReference type="ARBA" id="ARBA00023242"/>
    </source>
</evidence>
<dbReference type="SUPFAM" id="SSF46785">
    <property type="entry name" value="Winged helix' DNA-binding domain"/>
    <property type="match status" value="1"/>
</dbReference>
<dbReference type="PRINTS" id="PR00056">
    <property type="entry name" value="HSFDOMAIN"/>
</dbReference>
<dbReference type="HOGENOM" id="CLU_008776_3_1_1"/>
<comment type="subcellular location">
    <subcellularLocation>
        <location evidence="1">Nucleus</location>
    </subcellularLocation>
</comment>
<keyword evidence="3" id="KW-0805">Transcription regulation</keyword>
<dbReference type="AlphaFoldDB" id="A0A059F3V3"/>
<evidence type="ECO:0000256" key="5">
    <source>
        <dbReference type="ARBA" id="ARBA00023163"/>
    </source>
</evidence>
<proteinExistence type="inferred from homology"/>
<comment type="similarity">
    <text evidence="2">Belongs to the HSF family.</text>
</comment>
<dbReference type="PROSITE" id="PS50110">
    <property type="entry name" value="RESPONSE_REGULATORY"/>
    <property type="match status" value="1"/>
</dbReference>
<reference evidence="10" key="1">
    <citation type="submission" date="2013-02" db="EMBL/GenBank/DDBJ databases">
        <authorList>
            <consortium name="The Broad Institute Genome Sequencing Platform"/>
            <person name="Cuomo C."/>
            <person name="Becnel J."/>
            <person name="Sanscrainte N."/>
            <person name="Walker B."/>
            <person name="Young S.K."/>
            <person name="Zeng Q."/>
            <person name="Gargeya S."/>
            <person name="Fitzgerald M."/>
            <person name="Haas B."/>
            <person name="Abouelleil A."/>
            <person name="Alvarado L."/>
            <person name="Arachchi H.M."/>
            <person name="Berlin A.M."/>
            <person name="Chapman S.B."/>
            <person name="Dewar J."/>
            <person name="Goldberg J."/>
            <person name="Griggs A."/>
            <person name="Gujja S."/>
            <person name="Hansen M."/>
            <person name="Howarth C."/>
            <person name="Imamovic A."/>
            <person name="Larimer J."/>
            <person name="McCowan C."/>
            <person name="Murphy C."/>
            <person name="Neiman D."/>
            <person name="Pearson M."/>
            <person name="Priest M."/>
            <person name="Roberts A."/>
            <person name="Saif S."/>
            <person name="Shea T."/>
            <person name="Sisk P."/>
            <person name="Sykes S."/>
            <person name="Wortman J."/>
            <person name="Nusbaum C."/>
            <person name="Birren B."/>
        </authorList>
    </citation>
    <scope>NUCLEOTIDE SEQUENCE [LARGE SCALE GENOMIC DNA]</scope>
    <source>
        <strain evidence="10">PRA339</strain>
    </source>
</reference>
<evidence type="ECO:0000256" key="4">
    <source>
        <dbReference type="ARBA" id="ARBA00023125"/>
    </source>
</evidence>
<dbReference type="GO" id="GO:0000160">
    <property type="term" value="P:phosphorelay signal transduction system"/>
    <property type="evidence" value="ECO:0007669"/>
    <property type="project" value="InterPro"/>
</dbReference>
<dbReference type="EMBL" id="KK365138">
    <property type="protein sequence ID" value="KCZ81664.1"/>
    <property type="molecule type" value="Genomic_DNA"/>
</dbReference>
<reference evidence="9 10" key="2">
    <citation type="submission" date="2014-03" db="EMBL/GenBank/DDBJ databases">
        <title>The Genome Sequence of Anncaliia algerae insect isolate PRA339.</title>
        <authorList>
            <consortium name="The Broad Institute Genome Sequencing Platform"/>
            <consortium name="The Broad Institute Genome Sequencing Center for Infectious Disease"/>
            <person name="Cuomo C."/>
            <person name="Becnel J."/>
            <person name="Sanscrainte N."/>
            <person name="Walker B."/>
            <person name="Young S.K."/>
            <person name="Zeng Q."/>
            <person name="Gargeya S."/>
            <person name="Fitzgerald M."/>
            <person name="Haas B."/>
            <person name="Abouelleil A."/>
            <person name="Alvarado L."/>
            <person name="Arachchi H.M."/>
            <person name="Berlin A.M."/>
            <person name="Chapman S.B."/>
            <person name="Dewar J."/>
            <person name="Goldberg J."/>
            <person name="Griggs A."/>
            <person name="Gujja S."/>
            <person name="Hansen M."/>
            <person name="Howarth C."/>
            <person name="Imamovic A."/>
            <person name="Larimer J."/>
            <person name="McCowan C."/>
            <person name="Murphy C."/>
            <person name="Neiman D."/>
            <person name="Pearson M."/>
            <person name="Priest M."/>
            <person name="Roberts A."/>
            <person name="Saif S."/>
            <person name="Shea T."/>
            <person name="Sisk P."/>
            <person name="Sykes S."/>
            <person name="Wortman J."/>
            <person name="Nusbaum C."/>
            <person name="Birren B."/>
        </authorList>
    </citation>
    <scope>NUCLEOTIDE SEQUENCE [LARGE SCALE GENOMIC DNA]</scope>
    <source>
        <strain evidence="9 10">PRA339</strain>
    </source>
</reference>
<dbReference type="Gene3D" id="1.10.10.10">
    <property type="entry name" value="Winged helix-like DNA-binding domain superfamily/Winged helix DNA-binding domain"/>
    <property type="match status" value="1"/>
</dbReference>
<evidence type="ECO:0000256" key="1">
    <source>
        <dbReference type="ARBA" id="ARBA00004123"/>
    </source>
</evidence>
<sequence length="301" mass="35399">MNRSTQEFAEKLYEILEDPSNQRIIRWNDDGESFLLIDSLEFTKTTLEQYFKHKNLNSFIRQLNKYDFHKVKSNDDVIRRYGEGVWEFKHSLFKRKRKDLLNKITRKKSVVERKEEFSDLNVDVAEKSIFLQNQMLNSLKQLSAHFQALTQDIIELKRAIFGEKCASYTFSALVFEESERFKQSIVSLLQKNGFTPYTVDSVDELNSSLHERKLDLFIISSTIRNYLSILMNVKKANPNILIVLTGNSFEKNELIEIQRIGVDDILLKPFNDNSLCKIIRKLTKGSDYANENIEKHDYFIN</sequence>
<dbReference type="Gene3D" id="3.40.50.2300">
    <property type="match status" value="1"/>
</dbReference>
<keyword evidence="4" id="KW-0238">DNA-binding</keyword>
<dbReference type="OrthoDB" id="60033at2759"/>
<dbReference type="VEuPathDB" id="MicrosporidiaDB:H312_00842"/>
<keyword evidence="10" id="KW-1185">Reference proteome</keyword>
<name>A0A059F3V3_9MICR</name>
<dbReference type="Proteomes" id="UP000030655">
    <property type="component" value="Unassembled WGS sequence"/>
</dbReference>
<evidence type="ECO:0000313" key="10">
    <source>
        <dbReference type="Proteomes" id="UP000030655"/>
    </source>
</evidence>
<dbReference type="InterPro" id="IPR036390">
    <property type="entry name" value="WH_DNA-bd_sf"/>
</dbReference>
<dbReference type="FunFam" id="1.10.10.10:FF:000027">
    <property type="entry name" value="Heat shock transcription factor 1"/>
    <property type="match status" value="1"/>
</dbReference>
<protein>
    <recommendedName>
        <fullName evidence="8">Response regulatory domain-containing protein</fullName>
    </recommendedName>
</protein>
<dbReference type="SMART" id="SM00415">
    <property type="entry name" value="HSF"/>
    <property type="match status" value="1"/>
</dbReference>
<dbReference type="PANTHER" id="PTHR10015:SF427">
    <property type="entry name" value="HEAT SHOCK FACTOR PROTEIN"/>
    <property type="match status" value="1"/>
</dbReference>
<comment type="caution">
    <text evidence="7">Lacks conserved residue(s) required for the propagation of feature annotation.</text>
</comment>
<organism evidence="9 10">
    <name type="scientific">Anncaliia algerae PRA339</name>
    <dbReference type="NCBI Taxonomy" id="1288291"/>
    <lineage>
        <taxon>Eukaryota</taxon>
        <taxon>Fungi</taxon>
        <taxon>Fungi incertae sedis</taxon>
        <taxon>Microsporidia</taxon>
        <taxon>Tubulinosematoidea</taxon>
        <taxon>Tubulinosematidae</taxon>
        <taxon>Anncaliia</taxon>
    </lineage>
</organism>
<dbReference type="STRING" id="1288291.A0A059F3V3"/>
<evidence type="ECO:0000256" key="2">
    <source>
        <dbReference type="ARBA" id="ARBA00006403"/>
    </source>
</evidence>
<evidence type="ECO:0000256" key="7">
    <source>
        <dbReference type="PROSITE-ProRule" id="PRU00169"/>
    </source>
</evidence>
<dbReference type="SUPFAM" id="SSF52172">
    <property type="entry name" value="CheY-like"/>
    <property type="match status" value="1"/>
</dbReference>
<gene>
    <name evidence="9" type="ORF">H312_00842</name>
</gene>
<dbReference type="PANTHER" id="PTHR10015">
    <property type="entry name" value="HEAT SHOCK TRANSCRIPTION FACTOR"/>
    <property type="match status" value="1"/>
</dbReference>
<feature type="domain" description="Response regulatory" evidence="8">
    <location>
        <begin position="171"/>
        <end position="283"/>
    </location>
</feature>